<keyword evidence="4" id="KW-1185">Reference proteome</keyword>
<gene>
    <name evidence="3" type="ORF">DY023_00515</name>
</gene>
<dbReference type="InterPro" id="IPR025877">
    <property type="entry name" value="MobA-like_NTP_Trfase"/>
</dbReference>
<organism evidence="3 4">
    <name type="scientific">Microbacterium bovistercoris</name>
    <dbReference type="NCBI Taxonomy" id="2293570"/>
    <lineage>
        <taxon>Bacteria</taxon>
        <taxon>Bacillati</taxon>
        <taxon>Actinomycetota</taxon>
        <taxon>Actinomycetes</taxon>
        <taxon>Micrococcales</taxon>
        <taxon>Microbacteriaceae</taxon>
        <taxon>Microbacterium</taxon>
    </lineage>
</organism>
<dbReference type="RefSeq" id="WP_116240391.1">
    <property type="nucleotide sequence ID" value="NZ_QUAB01000009.1"/>
</dbReference>
<accession>A0A371NYC9</accession>
<dbReference type="InterPro" id="IPR029044">
    <property type="entry name" value="Nucleotide-diphossugar_trans"/>
</dbReference>
<dbReference type="OrthoDB" id="4408226at2"/>
<protein>
    <recommendedName>
        <fullName evidence="2">MobA-like NTP transferase domain-containing protein</fullName>
    </recommendedName>
</protein>
<dbReference type="PANTHER" id="PTHR19136:SF81">
    <property type="entry name" value="MOLYBDENUM COFACTOR GUANYLYLTRANSFERASE"/>
    <property type="match status" value="1"/>
</dbReference>
<name>A0A371NYC9_9MICO</name>
<dbReference type="SUPFAM" id="SSF53448">
    <property type="entry name" value="Nucleotide-diphospho-sugar transferases"/>
    <property type="match status" value="1"/>
</dbReference>
<reference evidence="3 4" key="1">
    <citation type="submission" date="2018-08" db="EMBL/GenBank/DDBJ databases">
        <title>Isolation, diversity and antifungal activity of Actinobacteria from cow dung.</title>
        <authorList>
            <person name="Ling L."/>
        </authorList>
    </citation>
    <scope>NUCLEOTIDE SEQUENCE [LARGE SCALE GENOMIC DNA]</scope>
    <source>
        <strain evidence="3 4">NEAU-LLE</strain>
    </source>
</reference>
<comment type="caution">
    <text evidence="3">The sequence shown here is derived from an EMBL/GenBank/DDBJ whole genome shotgun (WGS) entry which is preliminary data.</text>
</comment>
<evidence type="ECO:0000313" key="3">
    <source>
        <dbReference type="EMBL" id="REJ08707.1"/>
    </source>
</evidence>
<evidence type="ECO:0000256" key="1">
    <source>
        <dbReference type="ARBA" id="ARBA00022679"/>
    </source>
</evidence>
<dbReference type="AlphaFoldDB" id="A0A371NYC9"/>
<evidence type="ECO:0000259" key="2">
    <source>
        <dbReference type="Pfam" id="PF12804"/>
    </source>
</evidence>
<evidence type="ECO:0000313" key="4">
    <source>
        <dbReference type="Proteomes" id="UP000262172"/>
    </source>
</evidence>
<sequence>MSDQHPADVGAVVLVGGRASRMGGVDKPLLDVGGATLFARAVRALQEAGCRPITAVGPEFDASADVRWVREEPPFGGPVAALAAALDGADAGEWTVLLAGDLPRSDELVPLLLAGRSASTAGTVFVADGHPQWLAGVYRTSALRGALAELGGDVAGASCRALLAGLDLTLLPDDDGVTADVDTPDDLTRERLRAGAMMSQKIEETAHD</sequence>
<dbReference type="PANTHER" id="PTHR19136">
    <property type="entry name" value="MOLYBDENUM COFACTOR GUANYLYLTRANSFERASE"/>
    <property type="match status" value="1"/>
</dbReference>
<keyword evidence="1" id="KW-0808">Transferase</keyword>
<dbReference type="Proteomes" id="UP000262172">
    <property type="component" value="Unassembled WGS sequence"/>
</dbReference>
<feature type="domain" description="MobA-like NTP transferase" evidence="2">
    <location>
        <begin position="11"/>
        <end position="163"/>
    </location>
</feature>
<dbReference type="GO" id="GO:0016779">
    <property type="term" value="F:nucleotidyltransferase activity"/>
    <property type="evidence" value="ECO:0007669"/>
    <property type="project" value="TreeGrafter"/>
</dbReference>
<dbReference type="EMBL" id="QUAB01000009">
    <property type="protein sequence ID" value="REJ08707.1"/>
    <property type="molecule type" value="Genomic_DNA"/>
</dbReference>
<dbReference type="Gene3D" id="3.90.550.10">
    <property type="entry name" value="Spore Coat Polysaccharide Biosynthesis Protein SpsA, Chain A"/>
    <property type="match status" value="1"/>
</dbReference>
<proteinExistence type="predicted"/>
<dbReference type="Pfam" id="PF12804">
    <property type="entry name" value="NTP_transf_3"/>
    <property type="match status" value="1"/>
</dbReference>